<gene>
    <name evidence="2" type="ORF">K443DRAFT_685764</name>
</gene>
<proteinExistence type="predicted"/>
<accession>A0A0C9X5E3</accession>
<dbReference type="PANTHER" id="PTHR47938">
    <property type="entry name" value="RESPIRATORY COMPLEX I CHAPERONE (CIA84), PUTATIVE (AFU_ORTHOLOGUE AFUA_2G06020)-RELATED"/>
    <property type="match status" value="1"/>
</dbReference>
<dbReference type="InterPro" id="IPR011990">
    <property type="entry name" value="TPR-like_helical_dom_sf"/>
</dbReference>
<feature type="compositionally biased region" description="Basic and acidic residues" evidence="1">
    <location>
        <begin position="524"/>
        <end position="547"/>
    </location>
</feature>
<keyword evidence="3" id="KW-1185">Reference proteome</keyword>
<dbReference type="EMBL" id="KN838974">
    <property type="protein sequence ID" value="KIJ91737.1"/>
    <property type="molecule type" value="Genomic_DNA"/>
</dbReference>
<dbReference type="Proteomes" id="UP000054477">
    <property type="component" value="Unassembled WGS sequence"/>
</dbReference>
<evidence type="ECO:0000313" key="3">
    <source>
        <dbReference type="Proteomes" id="UP000054477"/>
    </source>
</evidence>
<dbReference type="HOGENOM" id="CLU_014664_0_0_1"/>
<reference evidence="2 3" key="1">
    <citation type="submission" date="2014-04" db="EMBL/GenBank/DDBJ databases">
        <authorList>
            <consortium name="DOE Joint Genome Institute"/>
            <person name="Kuo A."/>
            <person name="Kohler A."/>
            <person name="Nagy L.G."/>
            <person name="Floudas D."/>
            <person name="Copeland A."/>
            <person name="Barry K.W."/>
            <person name="Cichocki N."/>
            <person name="Veneault-Fourrey C."/>
            <person name="LaButti K."/>
            <person name="Lindquist E.A."/>
            <person name="Lipzen A."/>
            <person name="Lundell T."/>
            <person name="Morin E."/>
            <person name="Murat C."/>
            <person name="Sun H."/>
            <person name="Tunlid A."/>
            <person name="Henrissat B."/>
            <person name="Grigoriev I.V."/>
            <person name="Hibbett D.S."/>
            <person name="Martin F."/>
            <person name="Nordberg H.P."/>
            <person name="Cantor M.N."/>
            <person name="Hua S.X."/>
        </authorList>
    </citation>
    <scope>NUCLEOTIDE SEQUENCE [LARGE SCALE GENOMIC DNA]</scope>
    <source>
        <strain evidence="2 3">LaAM-08-1</strain>
    </source>
</reference>
<dbReference type="PANTHER" id="PTHR47938:SF35">
    <property type="entry name" value="PENTATRICOPEPTIDE REPEAT-CONTAINING PROTEIN 4, MITOCHONDRIAL-RELATED"/>
    <property type="match status" value="1"/>
</dbReference>
<dbReference type="Gene3D" id="1.25.40.10">
    <property type="entry name" value="Tetratricopeptide repeat domain"/>
    <property type="match status" value="1"/>
</dbReference>
<dbReference type="AlphaFoldDB" id="A0A0C9X5E3"/>
<name>A0A0C9X5E3_9AGAR</name>
<reference evidence="3" key="2">
    <citation type="submission" date="2015-01" db="EMBL/GenBank/DDBJ databases">
        <title>Evolutionary Origins and Diversification of the Mycorrhizal Mutualists.</title>
        <authorList>
            <consortium name="DOE Joint Genome Institute"/>
            <consortium name="Mycorrhizal Genomics Consortium"/>
            <person name="Kohler A."/>
            <person name="Kuo A."/>
            <person name="Nagy L.G."/>
            <person name="Floudas D."/>
            <person name="Copeland A."/>
            <person name="Barry K.W."/>
            <person name="Cichocki N."/>
            <person name="Veneault-Fourrey C."/>
            <person name="LaButti K."/>
            <person name="Lindquist E.A."/>
            <person name="Lipzen A."/>
            <person name="Lundell T."/>
            <person name="Morin E."/>
            <person name="Murat C."/>
            <person name="Riley R."/>
            <person name="Ohm R."/>
            <person name="Sun H."/>
            <person name="Tunlid A."/>
            <person name="Henrissat B."/>
            <person name="Grigoriev I.V."/>
            <person name="Hibbett D.S."/>
            <person name="Martin F."/>
        </authorList>
    </citation>
    <scope>NUCLEOTIDE SEQUENCE [LARGE SCALE GENOMIC DNA]</scope>
    <source>
        <strain evidence="3">LaAM-08-1</strain>
    </source>
</reference>
<evidence type="ECO:0000313" key="2">
    <source>
        <dbReference type="EMBL" id="KIJ91737.1"/>
    </source>
</evidence>
<feature type="region of interest" description="Disordered" evidence="1">
    <location>
        <begin position="38"/>
        <end position="74"/>
    </location>
</feature>
<protein>
    <submittedName>
        <fullName evidence="2">Unplaced genomic scaffold K443scaffold_439, whole genome shotgun sequence</fullName>
    </submittedName>
</protein>
<dbReference type="STRING" id="1095629.A0A0C9X5E3"/>
<dbReference type="GO" id="GO:0003729">
    <property type="term" value="F:mRNA binding"/>
    <property type="evidence" value="ECO:0007669"/>
    <property type="project" value="TreeGrafter"/>
</dbReference>
<dbReference type="OrthoDB" id="5588846at2759"/>
<sequence length="837" mass="93839">MSRCGISTNVLPRTTSALCFTKQRVRCMQLAALDPPPTNPIFRSVESQTHGRRKRKGSLTVRRSGRAGPSNSSLVELDRRIQALERFSTAEGTPLEAAFYSEADLAAFYQDVLAHTAEEGEQPKQLADPETLRLARVEEDKAIVEDLDQRFLVDANAVTLEESSVPQEDTYRRVLSRVYAVVARVEAVRMHAAEAEAGPSNRQSSSIPMGLLTMRECEALIRVSLGAGDGEGVELAIELMKRMGLPLPETAVSDVLELYSAAGDATGADRLLSRYLTTAPTDTQRHLHIQAHLKATPLEELPTSALDTLHSYEARAQAAPMHTYTSVITSLFSRSSSIARAQAWDLFSHMRYVAHPNPDALLYALMIRACASPISSTLSSEPEKALDFWMEMTVDYRITPTVGAYNAVILACARSGTKMYVNEAFRLARQMLDSHRDAEGKSAYRPDRKTFCALLEGAKRIGDLGRARWILAEMVRRRKGEDVNAPVDAGVDEEVMMHLFQTYAAYRPPFQRTKTRLVQEDTNEGVKEGVESKGAAEKATEEEPAEKVFQEITTENQDEASSFAHIPPQSHAEVLQEVKLLFQRICEERGLANEPNADELKFKNVQLTPRLVNSYLAVFYKHASLSTSRDFFWKIYEELGILRSTRAYVEALERCGNAQRGDERVVALKFAEELWESWKVIEASGKHDGRPLSARMIERAHVAMIRVLVLNRQVNRAMDHIRAFAARYDPQALRTPSLKPDLRSTRTLLDAPRPLVRMTSTTEVPDDHVPPFLTFADVEIVHHRLVALGMYKEIGYLKWLCKAYEWALRVRKDQAARAPFVKSEPRPAVASPTEEMD</sequence>
<organism evidence="2 3">
    <name type="scientific">Laccaria amethystina LaAM-08-1</name>
    <dbReference type="NCBI Taxonomy" id="1095629"/>
    <lineage>
        <taxon>Eukaryota</taxon>
        <taxon>Fungi</taxon>
        <taxon>Dikarya</taxon>
        <taxon>Basidiomycota</taxon>
        <taxon>Agaricomycotina</taxon>
        <taxon>Agaricomycetes</taxon>
        <taxon>Agaricomycetidae</taxon>
        <taxon>Agaricales</taxon>
        <taxon>Agaricineae</taxon>
        <taxon>Hydnangiaceae</taxon>
        <taxon>Laccaria</taxon>
    </lineage>
</organism>
<feature type="region of interest" description="Disordered" evidence="1">
    <location>
        <begin position="520"/>
        <end position="547"/>
    </location>
</feature>
<evidence type="ECO:0000256" key="1">
    <source>
        <dbReference type="SAM" id="MobiDB-lite"/>
    </source>
</evidence>